<dbReference type="Proteomes" id="UP000054047">
    <property type="component" value="Unassembled WGS sequence"/>
</dbReference>
<protein>
    <recommendedName>
        <fullName evidence="1">DUF7083 domain-containing protein</fullName>
    </recommendedName>
</protein>
<dbReference type="AlphaFoldDB" id="A0A0C2GZ94"/>
<evidence type="ECO:0000313" key="2">
    <source>
        <dbReference type="EMBL" id="KIH66810.1"/>
    </source>
</evidence>
<evidence type="ECO:0000313" key="3">
    <source>
        <dbReference type="Proteomes" id="UP000054047"/>
    </source>
</evidence>
<gene>
    <name evidence="2" type="ORF">ANCDUO_02862</name>
</gene>
<dbReference type="Pfam" id="PF23309">
    <property type="entry name" value="DUF7083"/>
    <property type="match status" value="1"/>
</dbReference>
<reference evidence="2 3" key="1">
    <citation type="submission" date="2013-12" db="EMBL/GenBank/DDBJ databases">
        <title>Draft genome of the parsitic nematode Ancylostoma duodenale.</title>
        <authorList>
            <person name="Mitreva M."/>
        </authorList>
    </citation>
    <scope>NUCLEOTIDE SEQUENCE [LARGE SCALE GENOMIC DNA]</scope>
    <source>
        <strain evidence="2 3">Zhejiang</strain>
    </source>
</reference>
<proteinExistence type="predicted"/>
<dbReference type="OrthoDB" id="5841934at2759"/>
<dbReference type="InterPro" id="IPR055510">
    <property type="entry name" value="DUF7083"/>
</dbReference>
<name>A0A0C2GZ94_9BILA</name>
<dbReference type="EMBL" id="KN726951">
    <property type="protein sequence ID" value="KIH66810.1"/>
    <property type="molecule type" value="Genomic_DNA"/>
</dbReference>
<organism evidence="2 3">
    <name type="scientific">Ancylostoma duodenale</name>
    <dbReference type="NCBI Taxonomy" id="51022"/>
    <lineage>
        <taxon>Eukaryota</taxon>
        <taxon>Metazoa</taxon>
        <taxon>Ecdysozoa</taxon>
        <taxon>Nematoda</taxon>
        <taxon>Chromadorea</taxon>
        <taxon>Rhabditida</taxon>
        <taxon>Rhabditina</taxon>
        <taxon>Rhabditomorpha</taxon>
        <taxon>Strongyloidea</taxon>
        <taxon>Ancylostomatidae</taxon>
        <taxon>Ancylostomatinae</taxon>
        <taxon>Ancylostoma</taxon>
    </lineage>
</organism>
<evidence type="ECO:0000259" key="1">
    <source>
        <dbReference type="Pfam" id="PF23309"/>
    </source>
</evidence>
<feature type="domain" description="DUF7083" evidence="1">
    <location>
        <begin position="27"/>
        <end position="113"/>
    </location>
</feature>
<sequence length="201" mass="22767">MTANPLFQRLLAALTHSPPATDPTKQFATLAGRIVQFCYNPEADLIFEAWQRRHSDIFTMDGKSLDEATRVRLFLQKLGAASYEEYVNYILPQTPQEMKFDDAISTLKDLFGPQQSLFTTRYTCMKLIKNPKDDLATYAGRVSRECAKFKFAECNENQFKCFIIVCGLQSSEEAFESSSSIKSNRIPTASSRSWLKNANAC</sequence>
<keyword evidence="3" id="KW-1185">Reference proteome</keyword>
<accession>A0A0C2GZ94</accession>